<evidence type="ECO:0000256" key="5">
    <source>
        <dbReference type="ARBA" id="ARBA00022664"/>
    </source>
</evidence>
<evidence type="ECO:0000256" key="4">
    <source>
        <dbReference type="ARBA" id="ARBA00017295"/>
    </source>
</evidence>
<organism evidence="20 21">
    <name type="scientific">Australozyma saopauloensis</name>
    <dbReference type="NCBI Taxonomy" id="291208"/>
    <lineage>
        <taxon>Eukaryota</taxon>
        <taxon>Fungi</taxon>
        <taxon>Dikarya</taxon>
        <taxon>Ascomycota</taxon>
        <taxon>Saccharomycotina</taxon>
        <taxon>Pichiomycetes</taxon>
        <taxon>Metschnikowiaceae</taxon>
        <taxon>Australozyma</taxon>
    </lineage>
</organism>
<evidence type="ECO:0000256" key="12">
    <source>
        <dbReference type="ARBA" id="ARBA00023242"/>
    </source>
</evidence>
<keyword evidence="7" id="KW-0747">Spliceosome</keyword>
<dbReference type="InterPro" id="IPR000571">
    <property type="entry name" value="Znf_CCCH"/>
</dbReference>
<evidence type="ECO:0000313" key="21">
    <source>
        <dbReference type="Proteomes" id="UP001338582"/>
    </source>
</evidence>
<evidence type="ECO:0000256" key="6">
    <source>
        <dbReference type="ARBA" id="ARBA00022723"/>
    </source>
</evidence>
<dbReference type="PROSITE" id="PS50102">
    <property type="entry name" value="RRM"/>
    <property type="match status" value="1"/>
</dbReference>
<feature type="domain" description="C3H1-type" evidence="19">
    <location>
        <begin position="70"/>
        <end position="97"/>
    </location>
</feature>
<dbReference type="InterPro" id="IPR032297">
    <property type="entry name" value="Torus"/>
</dbReference>
<dbReference type="InterPro" id="IPR036855">
    <property type="entry name" value="Znf_CCCH_sf"/>
</dbReference>
<name>A0AAX4HEB0_9ASCO</name>
<evidence type="ECO:0000256" key="1">
    <source>
        <dbReference type="ARBA" id="ARBA00004123"/>
    </source>
</evidence>
<evidence type="ECO:0000256" key="15">
    <source>
        <dbReference type="PROSITE-ProRule" id="PRU00176"/>
    </source>
</evidence>
<dbReference type="PROSITE" id="PS50103">
    <property type="entry name" value="ZF_C3H1"/>
    <property type="match status" value="1"/>
</dbReference>
<keyword evidence="8 16" id="KW-0863">Zinc-finger</keyword>
<reference evidence="20 21" key="1">
    <citation type="submission" date="2023-10" db="EMBL/GenBank/DDBJ databases">
        <title>Draft Genome Sequence of Candida saopaulonensis from a very Premature Infant with Sepsis.</title>
        <authorList>
            <person name="Ning Y."/>
            <person name="Dai R."/>
            <person name="Xiao M."/>
            <person name="Xu Y."/>
            <person name="Yan Q."/>
            <person name="Zhang L."/>
        </authorList>
    </citation>
    <scope>NUCLEOTIDE SEQUENCE [LARGE SCALE GENOMIC DNA]</scope>
    <source>
        <strain evidence="20 21">19XY460</strain>
    </source>
</reference>
<dbReference type="GO" id="GO:0017070">
    <property type="term" value="F:U6 snRNA binding"/>
    <property type="evidence" value="ECO:0007669"/>
    <property type="project" value="TreeGrafter"/>
</dbReference>
<feature type="region of interest" description="Disordered" evidence="17">
    <location>
        <begin position="237"/>
        <end position="266"/>
    </location>
</feature>
<dbReference type="InterPro" id="IPR039171">
    <property type="entry name" value="Cwc2/Slt11"/>
</dbReference>
<evidence type="ECO:0000256" key="9">
    <source>
        <dbReference type="ARBA" id="ARBA00022833"/>
    </source>
</evidence>
<comment type="function">
    <text evidence="14">Involved in the first step of pre-mRNA splicing. Required for cell growth and cell cycle control. Plays a role in the levels of the U1, U4, U5 and U6 snRNAs and the maintenance of the U4/U6 snRNA complex. May provide the link between the 'nineteen complex' NTC spliceosome protein complex and the spliceosome through the U6 snRNA. Associates predominantly with U6 snRNAs in assembled active spliceosomes. Binds directly to the internal stem-loop (ISL) domain of the U6 snRNA and to the pre-mRNA intron near the 5' splice site during the activation and catalytic phases of the spliceosome cycle.</text>
</comment>
<dbReference type="PANTHER" id="PTHR14089">
    <property type="entry name" value="PRE-MRNA-SPLICING FACTOR RBM22"/>
    <property type="match status" value="1"/>
</dbReference>
<evidence type="ECO:0000256" key="11">
    <source>
        <dbReference type="ARBA" id="ARBA00023187"/>
    </source>
</evidence>
<keyword evidence="6 16" id="KW-0479">Metal-binding</keyword>
<dbReference type="InterPro" id="IPR000504">
    <property type="entry name" value="RRM_dom"/>
</dbReference>
<evidence type="ECO:0000256" key="8">
    <source>
        <dbReference type="ARBA" id="ARBA00022771"/>
    </source>
</evidence>
<dbReference type="Proteomes" id="UP001338582">
    <property type="component" value="Chromosome 5"/>
</dbReference>
<dbReference type="SUPFAM" id="SSF90229">
    <property type="entry name" value="CCCH zinc finger"/>
    <property type="match status" value="1"/>
</dbReference>
<dbReference type="EMBL" id="CP138898">
    <property type="protein sequence ID" value="WPK26831.1"/>
    <property type="molecule type" value="Genomic_DNA"/>
</dbReference>
<gene>
    <name evidence="20" type="ORF">PUMCH_004193</name>
</gene>
<accession>A0AAX4HEB0</accession>
<evidence type="ECO:0000256" key="7">
    <source>
        <dbReference type="ARBA" id="ARBA00022728"/>
    </source>
</evidence>
<dbReference type="Pfam" id="PF16131">
    <property type="entry name" value="Torus"/>
    <property type="match status" value="1"/>
</dbReference>
<dbReference type="PANTHER" id="PTHR14089:SF2">
    <property type="entry name" value="PRE-MRNA-SPLICING FACTOR CWC2"/>
    <property type="match status" value="1"/>
</dbReference>
<evidence type="ECO:0000256" key="10">
    <source>
        <dbReference type="ARBA" id="ARBA00022884"/>
    </source>
</evidence>
<proteinExistence type="inferred from homology"/>
<sequence>MVQQIDLSKPARLQVDPDQIQDDDKPPQTGHTFNVWYLQWAGGDPTARDQTKLKFRLDVEKDSGYTRAKDGRSLICLFYSRGCCYRGKDCLYLHRPPKPEDARIATQDCFGRDKTGDYRDDMSGVGSLSRVNKTLYVGGIIATDKIHEQVSKQFLEYGAIDKLKVLPAKKCAFVSFRLEAEAQFTKEAMDRQSLGENDVLTVKWANEDMNPEAQRLVQQEIEAQAIETVKRLLGSDDSLSRSTKRHKPSKNASQEQETVDESQIFDDIPREEVAHDHSEIEHIPIETSESRDGLIGKARLKLLKEAVTRYKEAQKTKATPFKSLATEYTSD</sequence>
<evidence type="ECO:0000256" key="17">
    <source>
        <dbReference type="SAM" id="MobiDB-lite"/>
    </source>
</evidence>
<dbReference type="SUPFAM" id="SSF54928">
    <property type="entry name" value="RNA-binding domain, RBD"/>
    <property type="match status" value="1"/>
</dbReference>
<dbReference type="GO" id="GO:0036002">
    <property type="term" value="F:pre-mRNA binding"/>
    <property type="evidence" value="ECO:0007669"/>
    <property type="project" value="TreeGrafter"/>
</dbReference>
<keyword evidence="21" id="KW-1185">Reference proteome</keyword>
<comment type="subunit">
    <text evidence="3">Associated with the spliceosome.</text>
</comment>
<keyword evidence="11" id="KW-0508">mRNA splicing</keyword>
<comment type="similarity">
    <text evidence="2">Belongs to the RRM CWC2 family.</text>
</comment>
<dbReference type="GO" id="GO:0071006">
    <property type="term" value="C:U2-type catalytic step 1 spliceosome"/>
    <property type="evidence" value="ECO:0007669"/>
    <property type="project" value="TreeGrafter"/>
</dbReference>
<dbReference type="SMART" id="SM00360">
    <property type="entry name" value="RRM"/>
    <property type="match status" value="1"/>
</dbReference>
<comment type="subcellular location">
    <subcellularLocation>
        <location evidence="1">Nucleus</location>
    </subcellularLocation>
</comment>
<keyword evidence="10 15" id="KW-0694">RNA-binding</keyword>
<evidence type="ECO:0000256" key="13">
    <source>
        <dbReference type="ARBA" id="ARBA00023306"/>
    </source>
</evidence>
<dbReference type="GO" id="GO:0071007">
    <property type="term" value="C:U2-type catalytic step 2 spliceosome"/>
    <property type="evidence" value="ECO:0007669"/>
    <property type="project" value="TreeGrafter"/>
</dbReference>
<protein>
    <recommendedName>
        <fullName evidence="4">Pre-mRNA-splicing factor CWC2</fullName>
    </recommendedName>
</protein>
<dbReference type="GO" id="GO:0008270">
    <property type="term" value="F:zinc ion binding"/>
    <property type="evidence" value="ECO:0007669"/>
    <property type="project" value="UniProtKB-KW"/>
</dbReference>
<evidence type="ECO:0000313" key="20">
    <source>
        <dbReference type="EMBL" id="WPK26831.1"/>
    </source>
</evidence>
<keyword evidence="9 16" id="KW-0862">Zinc</keyword>
<dbReference type="GO" id="GO:0000974">
    <property type="term" value="C:Prp19 complex"/>
    <property type="evidence" value="ECO:0007669"/>
    <property type="project" value="TreeGrafter"/>
</dbReference>
<keyword evidence="5" id="KW-0507">mRNA processing</keyword>
<feature type="region of interest" description="Disordered" evidence="17">
    <location>
        <begin position="1"/>
        <end position="28"/>
    </location>
</feature>
<evidence type="ECO:0000259" key="19">
    <source>
        <dbReference type="PROSITE" id="PS50103"/>
    </source>
</evidence>
<evidence type="ECO:0000256" key="2">
    <source>
        <dbReference type="ARBA" id="ARBA00008024"/>
    </source>
</evidence>
<feature type="domain" description="RRM" evidence="18">
    <location>
        <begin position="133"/>
        <end position="207"/>
    </location>
</feature>
<keyword evidence="13" id="KW-0131">Cell cycle</keyword>
<feature type="zinc finger region" description="C3H1-type" evidence="16">
    <location>
        <begin position="70"/>
        <end position="97"/>
    </location>
</feature>
<dbReference type="Gene3D" id="3.30.70.330">
    <property type="match status" value="1"/>
</dbReference>
<dbReference type="InterPro" id="IPR012677">
    <property type="entry name" value="Nucleotide-bd_a/b_plait_sf"/>
</dbReference>
<evidence type="ECO:0000256" key="16">
    <source>
        <dbReference type="PROSITE-ProRule" id="PRU00723"/>
    </source>
</evidence>
<dbReference type="InterPro" id="IPR035979">
    <property type="entry name" value="RBD_domain_sf"/>
</dbReference>
<evidence type="ECO:0000256" key="14">
    <source>
        <dbReference type="ARBA" id="ARBA00025224"/>
    </source>
</evidence>
<dbReference type="AlphaFoldDB" id="A0AAX4HEB0"/>
<dbReference type="GO" id="GO:0006397">
    <property type="term" value="P:mRNA processing"/>
    <property type="evidence" value="ECO:0007669"/>
    <property type="project" value="UniProtKB-KW"/>
</dbReference>
<dbReference type="RefSeq" id="XP_062879210.1">
    <property type="nucleotide sequence ID" value="XM_063023140.1"/>
</dbReference>
<evidence type="ECO:0000256" key="3">
    <source>
        <dbReference type="ARBA" id="ARBA00011524"/>
    </source>
</evidence>
<keyword evidence="12" id="KW-0539">Nucleus</keyword>
<dbReference type="GO" id="GO:0008380">
    <property type="term" value="P:RNA splicing"/>
    <property type="evidence" value="ECO:0007669"/>
    <property type="project" value="UniProtKB-KW"/>
</dbReference>
<dbReference type="KEGG" id="asau:88175254"/>
<evidence type="ECO:0000259" key="18">
    <source>
        <dbReference type="PROSITE" id="PS50102"/>
    </source>
</evidence>
<dbReference type="GeneID" id="88175254"/>